<dbReference type="Proteomes" id="UP000258309">
    <property type="component" value="Unassembled WGS sequence"/>
</dbReference>
<dbReference type="InterPro" id="IPR011057">
    <property type="entry name" value="Mss4-like_sf"/>
</dbReference>
<comment type="caution">
    <text evidence="5">The sequence shown here is derived from an EMBL/GenBank/DDBJ whole genome shotgun (WGS) entry which is preliminary data.</text>
</comment>
<evidence type="ECO:0000259" key="4">
    <source>
        <dbReference type="PROSITE" id="PS51891"/>
    </source>
</evidence>
<accession>A0A3E2HMY2</accession>
<evidence type="ECO:0000256" key="2">
    <source>
        <dbReference type="ARBA" id="ARBA00022723"/>
    </source>
</evidence>
<dbReference type="InterPro" id="IPR006913">
    <property type="entry name" value="CENP-V/GFA"/>
</dbReference>
<keyword evidence="3" id="KW-0862">Zinc</keyword>
<dbReference type="OrthoDB" id="3930719at2759"/>
<feature type="non-terminal residue" evidence="5">
    <location>
        <position position="219"/>
    </location>
</feature>
<keyword evidence="6" id="KW-1185">Reference proteome</keyword>
<sequence>MDTPTRRAYHGSCHCGLTRYIAYITLPPPIISAEPGLPTTRIYKCNCTICQKASIFHLRLISSPDDFLLLSPISKDGSKGGIKTNEGGLKSYTCFAKKTHFYFCSRCGVRCFSIAGEGELKSVPAEVIPPVPQNYLHGPLAPQDVEINEGKVKVWSPQKEGWLEEIRPHYLSVNAATPEPGQDGLDLKEWSEKGWISYLNCLKDVREQRLEDPYEGGMY</sequence>
<evidence type="ECO:0000256" key="3">
    <source>
        <dbReference type="ARBA" id="ARBA00022833"/>
    </source>
</evidence>
<keyword evidence="2" id="KW-0479">Metal-binding</keyword>
<dbReference type="GO" id="GO:0046872">
    <property type="term" value="F:metal ion binding"/>
    <property type="evidence" value="ECO:0007669"/>
    <property type="project" value="UniProtKB-KW"/>
</dbReference>
<dbReference type="GO" id="GO:0016846">
    <property type="term" value="F:carbon-sulfur lyase activity"/>
    <property type="evidence" value="ECO:0007669"/>
    <property type="project" value="InterPro"/>
</dbReference>
<reference evidence="5 6" key="1">
    <citation type="submission" date="2018-05" db="EMBL/GenBank/DDBJ databases">
        <title>Draft genome sequence of Scytalidium lignicola DSM 105466, a ubiquitous saprotrophic fungus.</title>
        <authorList>
            <person name="Buettner E."/>
            <person name="Gebauer A.M."/>
            <person name="Hofrichter M."/>
            <person name="Liers C."/>
            <person name="Kellner H."/>
        </authorList>
    </citation>
    <scope>NUCLEOTIDE SEQUENCE [LARGE SCALE GENOMIC DNA]</scope>
    <source>
        <strain evidence="5 6">DSM 105466</strain>
    </source>
</reference>
<dbReference type="Gene3D" id="2.170.150.70">
    <property type="match status" value="1"/>
</dbReference>
<feature type="non-terminal residue" evidence="5">
    <location>
        <position position="1"/>
    </location>
</feature>
<proteinExistence type="inferred from homology"/>
<dbReference type="EMBL" id="NCSJ02000017">
    <property type="protein sequence ID" value="RFU34746.1"/>
    <property type="molecule type" value="Genomic_DNA"/>
</dbReference>
<evidence type="ECO:0000313" key="5">
    <source>
        <dbReference type="EMBL" id="RFU34746.1"/>
    </source>
</evidence>
<name>A0A3E2HMY2_SCYLI</name>
<comment type="similarity">
    <text evidence="1">Belongs to the Gfa family.</text>
</comment>
<organism evidence="5 6">
    <name type="scientific">Scytalidium lignicola</name>
    <name type="common">Hyphomycete</name>
    <dbReference type="NCBI Taxonomy" id="5539"/>
    <lineage>
        <taxon>Eukaryota</taxon>
        <taxon>Fungi</taxon>
        <taxon>Dikarya</taxon>
        <taxon>Ascomycota</taxon>
        <taxon>Pezizomycotina</taxon>
        <taxon>Leotiomycetes</taxon>
        <taxon>Leotiomycetes incertae sedis</taxon>
        <taxon>Scytalidium</taxon>
    </lineage>
</organism>
<evidence type="ECO:0000256" key="1">
    <source>
        <dbReference type="ARBA" id="ARBA00005495"/>
    </source>
</evidence>
<dbReference type="PROSITE" id="PS51891">
    <property type="entry name" value="CENP_V_GFA"/>
    <property type="match status" value="1"/>
</dbReference>
<dbReference type="SUPFAM" id="SSF51316">
    <property type="entry name" value="Mss4-like"/>
    <property type="match status" value="1"/>
</dbReference>
<feature type="domain" description="CENP-V/GFA" evidence="4">
    <location>
        <begin position="9"/>
        <end position="156"/>
    </location>
</feature>
<protein>
    <recommendedName>
        <fullName evidence="4">CENP-V/GFA domain-containing protein</fullName>
    </recommendedName>
</protein>
<dbReference type="OMA" id="TCAVRCF"/>
<gene>
    <name evidence="5" type="ORF">B7463_g1604</name>
</gene>
<dbReference type="AlphaFoldDB" id="A0A3E2HMY2"/>
<evidence type="ECO:0000313" key="6">
    <source>
        <dbReference type="Proteomes" id="UP000258309"/>
    </source>
</evidence>